<dbReference type="Proteomes" id="UP001060215">
    <property type="component" value="Chromosome 5"/>
</dbReference>
<evidence type="ECO:0000313" key="1">
    <source>
        <dbReference type="EMBL" id="KAI8010009.1"/>
    </source>
</evidence>
<name>A0ACC0HAK9_9ERIC</name>
<accession>A0ACC0HAK9</accession>
<proteinExistence type="predicted"/>
<protein>
    <submittedName>
        <fullName evidence="1">Uncharacterized protein</fullName>
    </submittedName>
</protein>
<dbReference type="EMBL" id="CM045762">
    <property type="protein sequence ID" value="KAI8010009.1"/>
    <property type="molecule type" value="Genomic_DNA"/>
</dbReference>
<gene>
    <name evidence="1" type="ORF">LOK49_LG06G02839</name>
</gene>
<keyword evidence="2" id="KW-1185">Reference proteome</keyword>
<organism evidence="1 2">
    <name type="scientific">Camellia lanceoleosa</name>
    <dbReference type="NCBI Taxonomy" id="1840588"/>
    <lineage>
        <taxon>Eukaryota</taxon>
        <taxon>Viridiplantae</taxon>
        <taxon>Streptophyta</taxon>
        <taxon>Embryophyta</taxon>
        <taxon>Tracheophyta</taxon>
        <taxon>Spermatophyta</taxon>
        <taxon>Magnoliopsida</taxon>
        <taxon>eudicotyledons</taxon>
        <taxon>Gunneridae</taxon>
        <taxon>Pentapetalae</taxon>
        <taxon>asterids</taxon>
        <taxon>Ericales</taxon>
        <taxon>Theaceae</taxon>
        <taxon>Camellia</taxon>
    </lineage>
</organism>
<sequence length="85" mass="9398">MTSLPSLSLKTNSKIEMELEHISHEHPLILEEEHKGDGVEVSCYGCQQPISGPSYNCKQLFAKDLVRASLTLVPLASLKLTYCVP</sequence>
<comment type="caution">
    <text evidence="1">The sequence shown here is derived from an EMBL/GenBank/DDBJ whole genome shotgun (WGS) entry which is preliminary data.</text>
</comment>
<reference evidence="1 2" key="1">
    <citation type="journal article" date="2022" name="Plant J.">
        <title>Chromosome-level genome of Camellia lanceoleosa provides a valuable resource for understanding genome evolution and self-incompatibility.</title>
        <authorList>
            <person name="Gong W."/>
            <person name="Xiao S."/>
            <person name="Wang L."/>
            <person name="Liao Z."/>
            <person name="Chang Y."/>
            <person name="Mo W."/>
            <person name="Hu G."/>
            <person name="Li W."/>
            <person name="Zhao G."/>
            <person name="Zhu H."/>
            <person name="Hu X."/>
            <person name="Ji K."/>
            <person name="Xiang X."/>
            <person name="Song Q."/>
            <person name="Yuan D."/>
            <person name="Jin S."/>
            <person name="Zhang L."/>
        </authorList>
    </citation>
    <scope>NUCLEOTIDE SEQUENCE [LARGE SCALE GENOMIC DNA]</scope>
    <source>
        <strain evidence="1">SQ_2022a</strain>
    </source>
</reference>
<evidence type="ECO:0000313" key="2">
    <source>
        <dbReference type="Proteomes" id="UP001060215"/>
    </source>
</evidence>